<dbReference type="InterPro" id="IPR050445">
    <property type="entry name" value="Bact_polysacc_biosynth/exp"/>
</dbReference>
<feature type="coiled-coil region" evidence="1">
    <location>
        <begin position="146"/>
        <end position="245"/>
    </location>
</feature>
<evidence type="ECO:0000256" key="1">
    <source>
        <dbReference type="SAM" id="Coils"/>
    </source>
</evidence>
<accession>A0A9J7BRN9</accession>
<keyword evidence="1" id="KW-0175">Coiled coil</keyword>
<dbReference type="PANTHER" id="PTHR32309:SF13">
    <property type="entry name" value="FERRIC ENTEROBACTIN TRANSPORT PROTEIN FEPE"/>
    <property type="match status" value="1"/>
</dbReference>
<dbReference type="KEGG" id="orp:MOP44_06340"/>
<reference evidence="4" key="1">
    <citation type="submission" date="2021-04" db="EMBL/GenBank/DDBJ databases">
        <title>Phylogenetic analysis of Acidobacteriaceae.</title>
        <authorList>
            <person name="Qiu L."/>
            <person name="Zhang Q."/>
        </authorList>
    </citation>
    <scope>NUCLEOTIDE SEQUENCE</scope>
    <source>
        <strain evidence="4">DSM 25168</strain>
    </source>
</reference>
<evidence type="ECO:0000259" key="3">
    <source>
        <dbReference type="Pfam" id="PF13807"/>
    </source>
</evidence>
<dbReference type="GO" id="GO:0005886">
    <property type="term" value="C:plasma membrane"/>
    <property type="evidence" value="ECO:0007669"/>
    <property type="project" value="TreeGrafter"/>
</dbReference>
<dbReference type="GO" id="GO:0004713">
    <property type="term" value="F:protein tyrosine kinase activity"/>
    <property type="evidence" value="ECO:0007669"/>
    <property type="project" value="TreeGrafter"/>
</dbReference>
<keyword evidence="2" id="KW-0812">Transmembrane</keyword>
<dbReference type="EMBL" id="CP093313">
    <property type="protein sequence ID" value="UWZ85556.1"/>
    <property type="molecule type" value="Genomic_DNA"/>
</dbReference>
<gene>
    <name evidence="4" type="ORF">MOP44_06340</name>
</gene>
<evidence type="ECO:0000313" key="4">
    <source>
        <dbReference type="EMBL" id="UWZ85556.1"/>
    </source>
</evidence>
<evidence type="ECO:0000256" key="2">
    <source>
        <dbReference type="SAM" id="Phobius"/>
    </source>
</evidence>
<evidence type="ECO:0000313" key="5">
    <source>
        <dbReference type="Proteomes" id="UP001059380"/>
    </source>
</evidence>
<keyword evidence="5" id="KW-1185">Reference proteome</keyword>
<protein>
    <submittedName>
        <fullName evidence="4">Chain length determinant family protein</fullName>
    </submittedName>
</protein>
<sequence>MAGFAIASIVVSLLLPARYSAEVTLLPPQQNSSLASLPAGLANLSGVAAMAGSSLGLKNPNDTFVAMLKSRTVEDGMVQHFRLMDEYHARYASDARKKFEKYASVDGSRKDGLIHIVVEDHDPKRAAELANGYVEQFRGLSSHLAITEAAHRRAFFEQQLEQAKNNLANAEEAMKVTEQKTGLIELNSQARALIESAAALRAQIAAKEVQIRALSTFATSENAQLKQAQEELAALQAQMAQLGGSADGTDGGLLVPKGKVPGSSLEYVRKLRDVKYYETIFDILARQFEMAKLDEAKEGPLVQVVDSAVPPDKRSFPQRSLIVISATLAGLLIGILFAFFSALYQHTQLDPVLSSKMRRIRELLWLRKLAT</sequence>
<dbReference type="InterPro" id="IPR032807">
    <property type="entry name" value="GNVR"/>
</dbReference>
<proteinExistence type="predicted"/>
<feature type="transmembrane region" description="Helical" evidence="2">
    <location>
        <begin position="321"/>
        <end position="344"/>
    </location>
</feature>
<dbReference type="Pfam" id="PF13807">
    <property type="entry name" value="GNVR"/>
    <property type="match status" value="1"/>
</dbReference>
<dbReference type="AlphaFoldDB" id="A0A9J7BRN9"/>
<organism evidence="4 5">
    <name type="scientific">Occallatibacter riparius</name>
    <dbReference type="NCBI Taxonomy" id="1002689"/>
    <lineage>
        <taxon>Bacteria</taxon>
        <taxon>Pseudomonadati</taxon>
        <taxon>Acidobacteriota</taxon>
        <taxon>Terriglobia</taxon>
        <taxon>Terriglobales</taxon>
        <taxon>Acidobacteriaceae</taxon>
        <taxon>Occallatibacter</taxon>
    </lineage>
</organism>
<dbReference type="PANTHER" id="PTHR32309">
    <property type="entry name" value="TYROSINE-PROTEIN KINASE"/>
    <property type="match status" value="1"/>
</dbReference>
<keyword evidence="2" id="KW-0472">Membrane</keyword>
<name>A0A9J7BRN9_9BACT</name>
<dbReference type="Proteomes" id="UP001059380">
    <property type="component" value="Chromosome"/>
</dbReference>
<keyword evidence="2" id="KW-1133">Transmembrane helix</keyword>
<feature type="domain" description="Tyrosine-protein kinase G-rich" evidence="3">
    <location>
        <begin position="266"/>
        <end position="340"/>
    </location>
</feature>